<organism evidence="2 3">
    <name type="scientific">Lentinula aciculospora</name>
    <dbReference type="NCBI Taxonomy" id="153920"/>
    <lineage>
        <taxon>Eukaryota</taxon>
        <taxon>Fungi</taxon>
        <taxon>Dikarya</taxon>
        <taxon>Basidiomycota</taxon>
        <taxon>Agaricomycotina</taxon>
        <taxon>Agaricomycetes</taxon>
        <taxon>Agaricomycetidae</taxon>
        <taxon>Agaricales</taxon>
        <taxon>Marasmiineae</taxon>
        <taxon>Omphalotaceae</taxon>
        <taxon>Lentinula</taxon>
    </lineage>
</organism>
<dbReference type="AlphaFoldDB" id="A0A9W8ZUX4"/>
<comment type="caution">
    <text evidence="2">The sequence shown here is derived from an EMBL/GenBank/DDBJ whole genome shotgun (WGS) entry which is preliminary data.</text>
</comment>
<feature type="transmembrane region" description="Helical" evidence="1">
    <location>
        <begin position="128"/>
        <end position="152"/>
    </location>
</feature>
<feature type="transmembrane region" description="Helical" evidence="1">
    <location>
        <begin position="254"/>
        <end position="270"/>
    </location>
</feature>
<feature type="transmembrane region" description="Helical" evidence="1">
    <location>
        <begin position="172"/>
        <end position="196"/>
    </location>
</feature>
<feature type="transmembrane region" description="Helical" evidence="1">
    <location>
        <begin position="20"/>
        <end position="42"/>
    </location>
</feature>
<keyword evidence="1" id="KW-0472">Membrane</keyword>
<feature type="transmembrane region" description="Helical" evidence="1">
    <location>
        <begin position="217"/>
        <end position="242"/>
    </location>
</feature>
<feature type="transmembrane region" description="Helical" evidence="1">
    <location>
        <begin position="54"/>
        <end position="73"/>
    </location>
</feature>
<evidence type="ECO:0000313" key="3">
    <source>
        <dbReference type="Proteomes" id="UP001150266"/>
    </source>
</evidence>
<dbReference type="EMBL" id="JAOTPV010000043">
    <property type="protein sequence ID" value="KAJ4467534.1"/>
    <property type="molecule type" value="Genomic_DNA"/>
</dbReference>
<protein>
    <submittedName>
        <fullName evidence="2">Uncharacterized protein</fullName>
    </submittedName>
</protein>
<gene>
    <name evidence="2" type="ORF">J3R30DRAFT_3716896</name>
</gene>
<keyword evidence="1" id="KW-0812">Transmembrane</keyword>
<feature type="transmembrane region" description="Helical" evidence="1">
    <location>
        <begin position="93"/>
        <end position="116"/>
    </location>
</feature>
<keyword evidence="3" id="KW-1185">Reference proteome</keyword>
<name>A0A9W8ZUX4_9AGAR</name>
<proteinExistence type="predicted"/>
<keyword evidence="1" id="KW-1133">Transmembrane helix</keyword>
<accession>A0A9W8ZUX4</accession>
<dbReference type="OrthoDB" id="2942412at2759"/>
<reference evidence="2" key="1">
    <citation type="submission" date="2022-08" db="EMBL/GenBank/DDBJ databases">
        <title>A Global Phylogenomic Analysis of the Shiitake Genus Lentinula.</title>
        <authorList>
            <consortium name="DOE Joint Genome Institute"/>
            <person name="Sierra-Patev S."/>
            <person name="Min B."/>
            <person name="Naranjo-Ortiz M."/>
            <person name="Looney B."/>
            <person name="Konkel Z."/>
            <person name="Slot J.C."/>
            <person name="Sakamoto Y."/>
            <person name="Steenwyk J.L."/>
            <person name="Rokas A."/>
            <person name="Carro J."/>
            <person name="Camarero S."/>
            <person name="Ferreira P."/>
            <person name="Molpeceres G."/>
            <person name="Ruiz-Duenas F.J."/>
            <person name="Serrano A."/>
            <person name="Henrissat B."/>
            <person name="Drula E."/>
            <person name="Hughes K.W."/>
            <person name="Mata J.L."/>
            <person name="Ishikawa N.K."/>
            <person name="Vargas-Isla R."/>
            <person name="Ushijima S."/>
            <person name="Smith C.A."/>
            <person name="Ahrendt S."/>
            <person name="Andreopoulos W."/>
            <person name="He G."/>
            <person name="Labutti K."/>
            <person name="Lipzen A."/>
            <person name="Ng V."/>
            <person name="Riley R."/>
            <person name="Sandor L."/>
            <person name="Barry K."/>
            <person name="Martinez A.T."/>
            <person name="Xiao Y."/>
            <person name="Gibbons J.G."/>
            <person name="Terashima K."/>
            <person name="Grigoriev I.V."/>
            <person name="Hibbett D.S."/>
        </authorList>
    </citation>
    <scope>NUCLEOTIDE SEQUENCE</scope>
    <source>
        <strain evidence="2">JLM2183</strain>
    </source>
</reference>
<dbReference type="Proteomes" id="UP001150266">
    <property type="component" value="Unassembled WGS sequence"/>
</dbReference>
<evidence type="ECO:0000256" key="1">
    <source>
        <dbReference type="SAM" id="Phobius"/>
    </source>
</evidence>
<sequence length="316" mass="34729">MALAGVIGRDELRVETNSIIVFDVLNAIGLILTALALLPALLSATVSRTSTWKALMASSMVYSSSYLLLLPIGQRSVAQPEYGVCLFQASLVYSAPVFITFAGWAHVLQIYLGIVLNMLANKLWLLRINIMLLVTPVVVATFMFAVSLIVGVKHPDTIMIDSTRRYCHITTPLPHIITAVLVGIGTAGMMVFEVLVSVHLSTHWKSLREMSGGGISVFAWFRLGRIIVFTIFPFGAFALNIVGFFDSGSMNDKWNMLLPIMPLGAAFIFGSRTDIFRAWKVSYKTDSAWNIYEEPKPIPYVCLDCGKAFEFSSGTA</sequence>
<evidence type="ECO:0000313" key="2">
    <source>
        <dbReference type="EMBL" id="KAJ4467534.1"/>
    </source>
</evidence>